<dbReference type="AlphaFoldDB" id="A0AAV8ZDR6"/>
<protein>
    <recommendedName>
        <fullName evidence="3">Mos1 transposase HTH domain-containing protein</fullName>
    </recommendedName>
</protein>
<dbReference type="Proteomes" id="UP001162162">
    <property type="component" value="Unassembled WGS sequence"/>
</dbReference>
<sequence>MIKSAYGDDAMDRSSVFEWHKTNRRFGEGREKIEEDQCSGRPATIKNDENMVKNYLDDFRDIAIIYMLIVFGGKISIL</sequence>
<evidence type="ECO:0008006" key="3">
    <source>
        <dbReference type="Google" id="ProtNLM"/>
    </source>
</evidence>
<dbReference type="EMBL" id="JAPWTK010000003">
    <property type="protein sequence ID" value="KAJ8962111.1"/>
    <property type="molecule type" value="Genomic_DNA"/>
</dbReference>
<keyword evidence="2" id="KW-1185">Reference proteome</keyword>
<gene>
    <name evidence="1" type="ORF">NQ318_018067</name>
</gene>
<reference evidence="1" key="1">
    <citation type="journal article" date="2023" name="Insect Mol. Biol.">
        <title>Genome sequencing provides insights into the evolution of gene families encoding plant cell wall-degrading enzymes in longhorned beetles.</title>
        <authorList>
            <person name="Shin N.R."/>
            <person name="Okamura Y."/>
            <person name="Kirsch R."/>
            <person name="Pauchet Y."/>
        </authorList>
    </citation>
    <scope>NUCLEOTIDE SEQUENCE</scope>
    <source>
        <strain evidence="1">AMC_N1</strain>
    </source>
</reference>
<evidence type="ECO:0000313" key="2">
    <source>
        <dbReference type="Proteomes" id="UP001162162"/>
    </source>
</evidence>
<proteinExistence type="predicted"/>
<comment type="caution">
    <text evidence="1">The sequence shown here is derived from an EMBL/GenBank/DDBJ whole genome shotgun (WGS) entry which is preliminary data.</text>
</comment>
<evidence type="ECO:0000313" key="1">
    <source>
        <dbReference type="EMBL" id="KAJ8962111.1"/>
    </source>
</evidence>
<organism evidence="1 2">
    <name type="scientific">Aromia moschata</name>
    <dbReference type="NCBI Taxonomy" id="1265417"/>
    <lineage>
        <taxon>Eukaryota</taxon>
        <taxon>Metazoa</taxon>
        <taxon>Ecdysozoa</taxon>
        <taxon>Arthropoda</taxon>
        <taxon>Hexapoda</taxon>
        <taxon>Insecta</taxon>
        <taxon>Pterygota</taxon>
        <taxon>Neoptera</taxon>
        <taxon>Endopterygota</taxon>
        <taxon>Coleoptera</taxon>
        <taxon>Polyphaga</taxon>
        <taxon>Cucujiformia</taxon>
        <taxon>Chrysomeloidea</taxon>
        <taxon>Cerambycidae</taxon>
        <taxon>Cerambycinae</taxon>
        <taxon>Callichromatini</taxon>
        <taxon>Aromia</taxon>
    </lineage>
</organism>
<accession>A0AAV8ZDR6</accession>
<name>A0AAV8ZDR6_9CUCU</name>